<evidence type="ECO:0000256" key="1">
    <source>
        <dbReference type="SAM" id="MobiDB-lite"/>
    </source>
</evidence>
<dbReference type="EMBL" id="LHPG02000015">
    <property type="protein sequence ID" value="PRW33839.1"/>
    <property type="molecule type" value="Genomic_DNA"/>
</dbReference>
<dbReference type="Pfam" id="PF21473">
    <property type="entry name" value="OB_Ssb-like"/>
    <property type="match status" value="1"/>
</dbReference>
<keyword evidence="4" id="KW-1185">Reference proteome</keyword>
<accession>A0A2P6THT6</accession>
<dbReference type="PANTHER" id="PTHR31472">
    <property type="entry name" value="OS05G0244600 PROTEIN"/>
    <property type="match status" value="1"/>
</dbReference>
<evidence type="ECO:0000259" key="2">
    <source>
        <dbReference type="Pfam" id="PF21473"/>
    </source>
</evidence>
<proteinExistence type="predicted"/>
<feature type="compositionally biased region" description="Low complexity" evidence="1">
    <location>
        <begin position="133"/>
        <end position="173"/>
    </location>
</feature>
<feature type="region of interest" description="Disordered" evidence="1">
    <location>
        <begin position="132"/>
        <end position="173"/>
    </location>
</feature>
<dbReference type="Proteomes" id="UP000239899">
    <property type="component" value="Unassembled WGS sequence"/>
</dbReference>
<dbReference type="InterPro" id="IPR048970">
    <property type="entry name" value="OB_Ssb-like"/>
</dbReference>
<gene>
    <name evidence="3" type="ORF">C2E21_7364</name>
</gene>
<dbReference type="Gene3D" id="2.40.50.140">
    <property type="entry name" value="Nucleic acid-binding proteins"/>
    <property type="match status" value="1"/>
</dbReference>
<dbReference type="AlphaFoldDB" id="A0A2P6THT6"/>
<feature type="domain" description="Single-stranded DNA binding protein Ssb-like OB fold" evidence="2">
    <location>
        <begin position="15"/>
        <end position="103"/>
    </location>
</feature>
<name>A0A2P6THT6_CHLSO</name>
<sequence>MSVKQKPVFSGIEALRPDTSGWNLVVKVVDAKVVVDKPARGPLKPQKVAECTVGDASGVVLLTARNEQVELMKPGTYVTLRNAKVDMFRGSMRLAVNQWGKIEPASGHNFEPKLDNNLSLVEFELIPVPQPEKPAAAAEAPAVAAEFEAAPAPGGEEAAAEPAAAAEEAPASS</sequence>
<dbReference type="InterPro" id="IPR012340">
    <property type="entry name" value="NA-bd_OB-fold"/>
</dbReference>
<dbReference type="SUPFAM" id="SSF50249">
    <property type="entry name" value="Nucleic acid-binding proteins"/>
    <property type="match status" value="1"/>
</dbReference>
<dbReference type="PANTHER" id="PTHR31472:SF5">
    <property type="entry name" value="OS05G0244600 PROTEIN"/>
    <property type="match status" value="1"/>
</dbReference>
<comment type="caution">
    <text evidence="3">The sequence shown here is derived from an EMBL/GenBank/DDBJ whole genome shotgun (WGS) entry which is preliminary data.</text>
</comment>
<organism evidence="3 4">
    <name type="scientific">Chlorella sorokiniana</name>
    <name type="common">Freshwater green alga</name>
    <dbReference type="NCBI Taxonomy" id="3076"/>
    <lineage>
        <taxon>Eukaryota</taxon>
        <taxon>Viridiplantae</taxon>
        <taxon>Chlorophyta</taxon>
        <taxon>core chlorophytes</taxon>
        <taxon>Trebouxiophyceae</taxon>
        <taxon>Chlorellales</taxon>
        <taxon>Chlorellaceae</taxon>
        <taxon>Chlorella clade</taxon>
        <taxon>Chlorella</taxon>
    </lineage>
</organism>
<protein>
    <submittedName>
        <fullName evidence="3">Nucleic acid-OB-fold</fullName>
    </submittedName>
</protein>
<dbReference type="OrthoDB" id="2274046at2759"/>
<evidence type="ECO:0000313" key="3">
    <source>
        <dbReference type="EMBL" id="PRW33839.1"/>
    </source>
</evidence>
<dbReference type="CDD" id="cd04491">
    <property type="entry name" value="SoSSB_OBF"/>
    <property type="match status" value="1"/>
</dbReference>
<evidence type="ECO:0000313" key="4">
    <source>
        <dbReference type="Proteomes" id="UP000239899"/>
    </source>
</evidence>
<dbReference type="STRING" id="3076.A0A2P6THT6"/>
<reference evidence="3 4" key="1">
    <citation type="journal article" date="2018" name="Plant J.">
        <title>Genome sequences of Chlorella sorokiniana UTEX 1602 and Micractinium conductrix SAG 241.80: implications to maltose excretion by a green alga.</title>
        <authorList>
            <person name="Arriola M.B."/>
            <person name="Velmurugan N."/>
            <person name="Zhang Y."/>
            <person name="Plunkett M.H."/>
            <person name="Hondzo H."/>
            <person name="Barney B.M."/>
        </authorList>
    </citation>
    <scope>NUCLEOTIDE SEQUENCE [LARGE SCALE GENOMIC DNA]</scope>
    <source>
        <strain evidence="4">UTEX 1602</strain>
    </source>
</reference>